<comment type="similarity">
    <text evidence="2">Belongs to the BexD/CtrA/VexA family.</text>
</comment>
<dbReference type="GO" id="GO:0009279">
    <property type="term" value="C:cell outer membrane"/>
    <property type="evidence" value="ECO:0007669"/>
    <property type="project" value="UniProtKB-SubCell"/>
</dbReference>
<evidence type="ECO:0000256" key="14">
    <source>
        <dbReference type="ARBA" id="ARBA00023288"/>
    </source>
</evidence>
<evidence type="ECO:0000256" key="10">
    <source>
        <dbReference type="ARBA" id="ARBA00023114"/>
    </source>
</evidence>
<evidence type="ECO:0000313" key="20">
    <source>
        <dbReference type="Proteomes" id="UP000538666"/>
    </source>
</evidence>
<dbReference type="AlphaFoldDB" id="A0A841JRA3"/>
<dbReference type="GO" id="GO:0006811">
    <property type="term" value="P:monoatomic ion transport"/>
    <property type="evidence" value="ECO:0007669"/>
    <property type="project" value="UniProtKB-KW"/>
</dbReference>
<keyword evidence="10" id="KW-0626">Porin</keyword>
<feature type="domain" description="SLBB" evidence="18">
    <location>
        <begin position="130"/>
        <end position="222"/>
    </location>
</feature>
<feature type="domain" description="Polysaccharide export protein N-terminal" evidence="16">
    <location>
        <begin position="48"/>
        <end position="123"/>
    </location>
</feature>
<dbReference type="InterPro" id="IPR019554">
    <property type="entry name" value="Soluble_ligand-bd"/>
</dbReference>
<evidence type="ECO:0000256" key="13">
    <source>
        <dbReference type="ARBA" id="ARBA00023237"/>
    </source>
</evidence>
<proteinExistence type="inferred from homology"/>
<evidence type="ECO:0000256" key="6">
    <source>
        <dbReference type="ARBA" id="ARBA00022692"/>
    </source>
</evidence>
<comment type="subcellular location">
    <subcellularLocation>
        <location evidence="1">Cell outer membrane</location>
        <topology evidence="1">Multi-pass membrane protein</topology>
    </subcellularLocation>
</comment>
<gene>
    <name evidence="19" type="ORF">HNQ77_001629</name>
</gene>
<accession>A0A841JRA3</accession>
<evidence type="ECO:0000259" key="18">
    <source>
        <dbReference type="Pfam" id="PF22461"/>
    </source>
</evidence>
<evidence type="ECO:0000259" key="16">
    <source>
        <dbReference type="Pfam" id="PF02563"/>
    </source>
</evidence>
<keyword evidence="7 15" id="KW-0732">Signal</keyword>
<name>A0A841JRA3_9BACT</name>
<evidence type="ECO:0000313" key="19">
    <source>
        <dbReference type="EMBL" id="MBB6143680.1"/>
    </source>
</evidence>
<dbReference type="InterPro" id="IPR003715">
    <property type="entry name" value="Poly_export_N"/>
</dbReference>
<evidence type="ECO:0000259" key="17">
    <source>
        <dbReference type="Pfam" id="PF10531"/>
    </source>
</evidence>
<dbReference type="EMBL" id="JACHEK010000003">
    <property type="protein sequence ID" value="MBB6143680.1"/>
    <property type="molecule type" value="Genomic_DNA"/>
</dbReference>
<comment type="caution">
    <text evidence="19">The sequence shown here is derived from an EMBL/GenBank/DDBJ whole genome shotgun (WGS) entry which is preliminary data.</text>
</comment>
<dbReference type="GO" id="GO:0046930">
    <property type="term" value="C:pore complex"/>
    <property type="evidence" value="ECO:0007669"/>
    <property type="project" value="UniProtKB-KW"/>
</dbReference>
<organism evidence="19 20">
    <name type="scientific">Silvibacterium bohemicum</name>
    <dbReference type="NCBI Taxonomy" id="1577686"/>
    <lineage>
        <taxon>Bacteria</taxon>
        <taxon>Pseudomonadati</taxon>
        <taxon>Acidobacteriota</taxon>
        <taxon>Terriglobia</taxon>
        <taxon>Terriglobales</taxon>
        <taxon>Acidobacteriaceae</taxon>
        <taxon>Silvibacterium</taxon>
    </lineage>
</organism>
<dbReference type="GO" id="GO:0015159">
    <property type="term" value="F:polysaccharide transmembrane transporter activity"/>
    <property type="evidence" value="ECO:0007669"/>
    <property type="project" value="InterPro"/>
</dbReference>
<evidence type="ECO:0000256" key="1">
    <source>
        <dbReference type="ARBA" id="ARBA00004571"/>
    </source>
</evidence>
<feature type="signal peptide" evidence="15">
    <location>
        <begin position="1"/>
        <end position="30"/>
    </location>
</feature>
<keyword evidence="13" id="KW-0998">Cell outer membrane</keyword>
<evidence type="ECO:0000256" key="4">
    <source>
        <dbReference type="ARBA" id="ARBA00022452"/>
    </source>
</evidence>
<evidence type="ECO:0000256" key="8">
    <source>
        <dbReference type="ARBA" id="ARBA00023047"/>
    </source>
</evidence>
<dbReference type="InterPro" id="IPR049712">
    <property type="entry name" value="Poly_export"/>
</dbReference>
<keyword evidence="14" id="KW-0449">Lipoprotein</keyword>
<evidence type="ECO:0000256" key="7">
    <source>
        <dbReference type="ARBA" id="ARBA00022729"/>
    </source>
</evidence>
<dbReference type="PANTHER" id="PTHR33619">
    <property type="entry name" value="POLYSACCHARIDE EXPORT PROTEIN GFCE-RELATED"/>
    <property type="match status" value="1"/>
</dbReference>
<keyword evidence="9" id="KW-0406">Ion transport</keyword>
<keyword evidence="20" id="KW-1185">Reference proteome</keyword>
<keyword evidence="8" id="KW-0625">Polysaccharide transport</keyword>
<keyword evidence="12" id="KW-0564">Palmitate</keyword>
<evidence type="ECO:0000256" key="9">
    <source>
        <dbReference type="ARBA" id="ARBA00023065"/>
    </source>
</evidence>
<evidence type="ECO:0000256" key="12">
    <source>
        <dbReference type="ARBA" id="ARBA00023139"/>
    </source>
</evidence>
<evidence type="ECO:0000256" key="2">
    <source>
        <dbReference type="ARBA" id="ARBA00009450"/>
    </source>
</evidence>
<keyword evidence="4" id="KW-1134">Transmembrane beta strand</keyword>
<dbReference type="Pfam" id="PF22461">
    <property type="entry name" value="SLBB_2"/>
    <property type="match status" value="1"/>
</dbReference>
<feature type="chain" id="PRO_5032785008" evidence="15">
    <location>
        <begin position="31"/>
        <end position="339"/>
    </location>
</feature>
<keyword evidence="6" id="KW-0812">Transmembrane</keyword>
<dbReference type="InterPro" id="IPR054765">
    <property type="entry name" value="SLBB_dom"/>
</dbReference>
<evidence type="ECO:0000256" key="11">
    <source>
        <dbReference type="ARBA" id="ARBA00023136"/>
    </source>
</evidence>
<dbReference type="OrthoDB" id="9815244at2"/>
<keyword evidence="11" id="KW-0472">Membrane</keyword>
<dbReference type="Pfam" id="PF02563">
    <property type="entry name" value="Poly_export"/>
    <property type="match status" value="1"/>
</dbReference>
<dbReference type="Proteomes" id="UP000538666">
    <property type="component" value="Unassembled WGS sequence"/>
</dbReference>
<protein>
    <submittedName>
        <fullName evidence="19">Polysaccharide export outer membrane protein</fullName>
    </submittedName>
</protein>
<dbReference type="Pfam" id="PF10531">
    <property type="entry name" value="SLBB"/>
    <property type="match status" value="1"/>
</dbReference>
<feature type="domain" description="Soluble ligand binding" evidence="17">
    <location>
        <begin position="228"/>
        <end position="277"/>
    </location>
</feature>
<evidence type="ECO:0000256" key="15">
    <source>
        <dbReference type="SAM" id="SignalP"/>
    </source>
</evidence>
<keyword evidence="3" id="KW-0813">Transport</keyword>
<evidence type="ECO:0000256" key="3">
    <source>
        <dbReference type="ARBA" id="ARBA00022448"/>
    </source>
</evidence>
<dbReference type="GO" id="GO:0015288">
    <property type="term" value="F:porin activity"/>
    <property type="evidence" value="ECO:0007669"/>
    <property type="project" value="UniProtKB-KW"/>
</dbReference>
<dbReference type="PANTHER" id="PTHR33619:SF3">
    <property type="entry name" value="POLYSACCHARIDE EXPORT PROTEIN GFCE-RELATED"/>
    <property type="match status" value="1"/>
</dbReference>
<sequence length="339" mass="35549">MKLPSSQLLVAACLLLIILESADSICAAQADETSRLQSGGASSASEATAPSDYVLGGGDQVVIHVQDMDEIPASSLRIDPDGGLDLPLIGRVQATGLTLQQFKAVLTAKLSKYINSPQVAVNLTENQSRTVSVIGEVNSPGIHPLPRPRTLIEVISLAGGVKPDAGSKVVLTRELRRGSLPLPETHVDASGRYTTASLSLDNILSAKHPAENILIEPGDIVSIPKGEIVYVVGNVHRPGGFPLTSHESITLLQAVSLAEGLAPNAATKDAKILRPIPGSEDKPREIPVNVKEIFAGRAPDVPLYANDVLFIPNSAAKSGSRKAAETVLQVITGVAIYSR</sequence>
<keyword evidence="5" id="KW-0762">Sugar transport</keyword>
<evidence type="ECO:0000256" key="5">
    <source>
        <dbReference type="ARBA" id="ARBA00022597"/>
    </source>
</evidence>
<dbReference type="Gene3D" id="3.10.560.10">
    <property type="entry name" value="Outer membrane lipoprotein wza domain like"/>
    <property type="match status" value="2"/>
</dbReference>
<reference evidence="19 20" key="1">
    <citation type="submission" date="2020-08" db="EMBL/GenBank/DDBJ databases">
        <title>Genomic Encyclopedia of Type Strains, Phase IV (KMG-IV): sequencing the most valuable type-strain genomes for metagenomic binning, comparative biology and taxonomic classification.</title>
        <authorList>
            <person name="Goeker M."/>
        </authorList>
    </citation>
    <scope>NUCLEOTIDE SEQUENCE [LARGE SCALE GENOMIC DNA]</scope>
    <source>
        <strain evidence="19 20">DSM 103733</strain>
    </source>
</reference>